<accession>A0AAV7IH15</accession>
<sequence length="164" mass="18712">MIKNDKNIDVGLLEHEQKKSPGRSFYLYGHSNDDNHNNEENFLSVLTTQSSSCIPVGLFVDSLTRSLSPASFQSSGNDDIVTEVGPRQPLFPATYSTPVQEWKTPTENPEPRELHLTWIIGWHVPCVRKHTQEDKEKKTAKRVKCRRATTATWDSRWSGWTCLV</sequence>
<name>A0AAV7IH15_COTGL</name>
<comment type="caution">
    <text evidence="1">The sequence shown here is derived from an EMBL/GenBank/DDBJ whole genome shotgun (WGS) entry which is preliminary data.</text>
</comment>
<proteinExistence type="predicted"/>
<keyword evidence="2" id="KW-1185">Reference proteome</keyword>
<evidence type="ECO:0000313" key="1">
    <source>
        <dbReference type="EMBL" id="KAH0550407.1"/>
    </source>
</evidence>
<reference evidence="1 2" key="1">
    <citation type="journal article" date="2021" name="J. Hered.">
        <title>A chromosome-level genome assembly of the parasitoid wasp, Cotesia glomerata (Hymenoptera: Braconidae).</title>
        <authorList>
            <person name="Pinto B.J."/>
            <person name="Weis J.J."/>
            <person name="Gamble T."/>
            <person name="Ode P.J."/>
            <person name="Paul R."/>
            <person name="Zaspel J.M."/>
        </authorList>
    </citation>
    <scope>NUCLEOTIDE SEQUENCE [LARGE SCALE GENOMIC DNA]</scope>
    <source>
        <strain evidence="1">CgM1</strain>
    </source>
</reference>
<organism evidence="1 2">
    <name type="scientific">Cotesia glomerata</name>
    <name type="common">Lepidopteran parasitic wasp</name>
    <name type="synonym">Apanteles glomeratus</name>
    <dbReference type="NCBI Taxonomy" id="32391"/>
    <lineage>
        <taxon>Eukaryota</taxon>
        <taxon>Metazoa</taxon>
        <taxon>Ecdysozoa</taxon>
        <taxon>Arthropoda</taxon>
        <taxon>Hexapoda</taxon>
        <taxon>Insecta</taxon>
        <taxon>Pterygota</taxon>
        <taxon>Neoptera</taxon>
        <taxon>Endopterygota</taxon>
        <taxon>Hymenoptera</taxon>
        <taxon>Apocrita</taxon>
        <taxon>Ichneumonoidea</taxon>
        <taxon>Braconidae</taxon>
        <taxon>Microgastrinae</taxon>
        <taxon>Cotesia</taxon>
    </lineage>
</organism>
<gene>
    <name evidence="1" type="ORF">KQX54_019205</name>
</gene>
<dbReference type="Proteomes" id="UP000826195">
    <property type="component" value="Unassembled WGS sequence"/>
</dbReference>
<protein>
    <submittedName>
        <fullName evidence="1">Uncharacterized protein</fullName>
    </submittedName>
</protein>
<dbReference type="EMBL" id="JAHXZJ010001864">
    <property type="protein sequence ID" value="KAH0550407.1"/>
    <property type="molecule type" value="Genomic_DNA"/>
</dbReference>
<dbReference type="AlphaFoldDB" id="A0AAV7IH15"/>
<evidence type="ECO:0000313" key="2">
    <source>
        <dbReference type="Proteomes" id="UP000826195"/>
    </source>
</evidence>